<accession>A0A291B9H8</accession>
<dbReference type="EMBL" id="CP020660">
    <property type="protein sequence ID" value="ATF09644.1"/>
    <property type="molecule type" value="Genomic_DNA"/>
</dbReference>
<dbReference type="Proteomes" id="UP000218160">
    <property type="component" value="Chromosome 1"/>
</dbReference>
<evidence type="ECO:0000313" key="1">
    <source>
        <dbReference type="EMBL" id="ATF09644.1"/>
    </source>
</evidence>
<sequence length="58" mass="6546">MKNDESDANCPAEKPMQDKVIALTTPNRVAKPFALNIRFHSFYQAKKQLLGKKVISVN</sequence>
<gene>
    <name evidence="1" type="ORF">BTN50_1153</name>
</gene>
<keyword evidence="2" id="KW-1185">Reference proteome</keyword>
<evidence type="ECO:0000313" key="2">
    <source>
        <dbReference type="Proteomes" id="UP000218160"/>
    </source>
</evidence>
<name>A0A291B9H8_9GAMM</name>
<organism evidence="1 2">
    <name type="scientific">Candidatus Enterovibrio altilux</name>
    <dbReference type="NCBI Taxonomy" id="1927128"/>
    <lineage>
        <taxon>Bacteria</taxon>
        <taxon>Pseudomonadati</taxon>
        <taxon>Pseudomonadota</taxon>
        <taxon>Gammaproteobacteria</taxon>
        <taxon>Vibrionales</taxon>
        <taxon>Vibrionaceae</taxon>
        <taxon>Enterovibrio</taxon>
    </lineage>
</organism>
<dbReference type="AlphaFoldDB" id="A0A291B9H8"/>
<proteinExistence type="predicted"/>
<protein>
    <submittedName>
        <fullName evidence="1">Uncharacterized protein</fullName>
    </submittedName>
</protein>
<reference evidence="2" key="1">
    <citation type="submission" date="2017-04" db="EMBL/GenBank/DDBJ databases">
        <title>Genome evolution of the luminous symbionts of deep sea anglerfish.</title>
        <authorList>
            <person name="Hendry T.A."/>
        </authorList>
    </citation>
    <scope>NUCLEOTIDE SEQUENCE [LARGE SCALE GENOMIC DNA]</scope>
</reference>
<dbReference type="KEGG" id="elux:BTN50_1153"/>